<evidence type="ECO:0000313" key="1">
    <source>
        <dbReference type="EMBL" id="GHF05564.1"/>
    </source>
</evidence>
<dbReference type="EMBL" id="BNAU01000005">
    <property type="protein sequence ID" value="GHF05564.1"/>
    <property type="molecule type" value="Genomic_DNA"/>
</dbReference>
<reference evidence="2" key="1">
    <citation type="journal article" date="2019" name="Int. J. Syst. Evol. Microbiol.">
        <title>The Global Catalogue of Microorganisms (GCM) 10K type strain sequencing project: providing services to taxonomists for standard genome sequencing and annotation.</title>
        <authorList>
            <consortium name="The Broad Institute Genomics Platform"/>
            <consortium name="The Broad Institute Genome Sequencing Center for Infectious Disease"/>
            <person name="Wu L."/>
            <person name="Ma J."/>
        </authorList>
    </citation>
    <scope>NUCLEOTIDE SEQUENCE [LARGE SCALE GENOMIC DNA]</scope>
    <source>
        <strain evidence="2">CGMCC 4.7677</strain>
    </source>
</reference>
<proteinExistence type="predicted"/>
<comment type="caution">
    <text evidence="1">The sequence shown here is derived from an EMBL/GenBank/DDBJ whole genome shotgun (WGS) entry which is preliminary data.</text>
</comment>
<organism evidence="1 2">
    <name type="scientific">Amycolatopsis deserti</name>
    <dbReference type="NCBI Taxonomy" id="185696"/>
    <lineage>
        <taxon>Bacteria</taxon>
        <taxon>Bacillati</taxon>
        <taxon>Actinomycetota</taxon>
        <taxon>Actinomycetes</taxon>
        <taxon>Pseudonocardiales</taxon>
        <taxon>Pseudonocardiaceae</taxon>
        <taxon>Amycolatopsis</taxon>
    </lineage>
</organism>
<dbReference type="Proteomes" id="UP000605897">
    <property type="component" value="Unassembled WGS sequence"/>
</dbReference>
<dbReference type="Pfam" id="PF14019">
    <property type="entry name" value="DUF4235"/>
    <property type="match status" value="1"/>
</dbReference>
<accession>A0ABQ3J5B4</accession>
<name>A0ABQ3J5B4_9PSEU</name>
<evidence type="ECO:0000313" key="2">
    <source>
        <dbReference type="Proteomes" id="UP000605897"/>
    </source>
</evidence>
<gene>
    <name evidence="1" type="ORF">GCM10017786_43790</name>
</gene>
<keyword evidence="2" id="KW-1185">Reference proteome</keyword>
<dbReference type="InterPro" id="IPR025329">
    <property type="entry name" value="DUF4235"/>
</dbReference>
<protein>
    <submittedName>
        <fullName evidence="1">Membrane protein</fullName>
    </submittedName>
</protein>
<dbReference type="RefSeq" id="WP_191246498.1">
    <property type="nucleotide sequence ID" value="NZ_BNAU01000005.1"/>
</dbReference>
<sequence length="86" mass="8784">MKLLYKPLNLAVSALGGILAGMLFKQAWKAVTGEDNAPEATSGDYSTKEVLTAAVLQGAIFGGVKAAVDRAGAKAFTKATGKKLGD</sequence>